<proteinExistence type="predicted"/>
<evidence type="ECO:0000256" key="1">
    <source>
        <dbReference type="SAM" id="MobiDB-lite"/>
    </source>
</evidence>
<evidence type="ECO:0000313" key="2">
    <source>
        <dbReference type="EMBL" id="CAK0906233.1"/>
    </source>
</evidence>
<accession>A0ABN9Y4W5</accession>
<sequence>APCHQGAAPAGRSSRAVGLAGQGFAACPPPAGSKGGQGRAMAREGSRSRSPPSRSALAGQVEAFLRGCPDVEERAKAQMRDAPAEVQQAVLRRGGLNDARNPTAVLISRIRNAAE</sequence>
<dbReference type="Proteomes" id="UP001189429">
    <property type="component" value="Unassembled WGS sequence"/>
</dbReference>
<name>A0ABN9Y4W5_9DINO</name>
<dbReference type="EMBL" id="CAUYUJ010021662">
    <property type="protein sequence ID" value="CAK0906233.1"/>
    <property type="molecule type" value="Genomic_DNA"/>
</dbReference>
<feature type="non-terminal residue" evidence="2">
    <location>
        <position position="1"/>
    </location>
</feature>
<feature type="non-terminal residue" evidence="2">
    <location>
        <position position="115"/>
    </location>
</feature>
<feature type="region of interest" description="Disordered" evidence="1">
    <location>
        <begin position="1"/>
        <end position="57"/>
    </location>
</feature>
<organism evidence="2 3">
    <name type="scientific">Prorocentrum cordatum</name>
    <dbReference type="NCBI Taxonomy" id="2364126"/>
    <lineage>
        <taxon>Eukaryota</taxon>
        <taxon>Sar</taxon>
        <taxon>Alveolata</taxon>
        <taxon>Dinophyceae</taxon>
        <taxon>Prorocentrales</taxon>
        <taxon>Prorocentraceae</taxon>
        <taxon>Prorocentrum</taxon>
    </lineage>
</organism>
<keyword evidence="3" id="KW-1185">Reference proteome</keyword>
<evidence type="ECO:0000313" key="3">
    <source>
        <dbReference type="Proteomes" id="UP001189429"/>
    </source>
</evidence>
<gene>
    <name evidence="2" type="ORF">PCOR1329_LOCUS81644</name>
</gene>
<comment type="caution">
    <text evidence="2">The sequence shown here is derived from an EMBL/GenBank/DDBJ whole genome shotgun (WGS) entry which is preliminary data.</text>
</comment>
<protein>
    <submittedName>
        <fullName evidence="2">Uncharacterized protein</fullName>
    </submittedName>
</protein>
<reference evidence="2" key="1">
    <citation type="submission" date="2023-10" db="EMBL/GenBank/DDBJ databases">
        <authorList>
            <person name="Chen Y."/>
            <person name="Shah S."/>
            <person name="Dougan E. K."/>
            <person name="Thang M."/>
            <person name="Chan C."/>
        </authorList>
    </citation>
    <scope>NUCLEOTIDE SEQUENCE [LARGE SCALE GENOMIC DNA]</scope>
</reference>